<keyword evidence="1" id="KW-1133">Transmembrane helix</keyword>
<keyword evidence="4" id="KW-1185">Reference proteome</keyword>
<dbReference type="OrthoDB" id="5322702at2"/>
<dbReference type="InterPro" id="IPR003675">
    <property type="entry name" value="Rce1/LyrA-like_dom"/>
</dbReference>
<feature type="transmembrane region" description="Helical" evidence="1">
    <location>
        <begin position="77"/>
        <end position="102"/>
    </location>
</feature>
<dbReference type="RefSeq" id="WP_038490651.1">
    <property type="nucleotide sequence ID" value="NZ_BCTH01000008.1"/>
</dbReference>
<feature type="transmembrane region" description="Helical" evidence="1">
    <location>
        <begin position="271"/>
        <end position="290"/>
    </location>
</feature>
<keyword evidence="3" id="KW-0645">Protease</keyword>
<dbReference type="AlphaFoldDB" id="W0V3T6"/>
<dbReference type="GO" id="GO:0006508">
    <property type="term" value="P:proteolysis"/>
    <property type="evidence" value="ECO:0007669"/>
    <property type="project" value="UniProtKB-KW"/>
</dbReference>
<dbReference type="KEGG" id="jag:GJA_1642"/>
<dbReference type="PATRIC" id="fig|1349767.4.peg.3322"/>
<dbReference type="GO" id="GO:0080120">
    <property type="term" value="P:CAAX-box protein maturation"/>
    <property type="evidence" value="ECO:0007669"/>
    <property type="project" value="UniProtKB-ARBA"/>
</dbReference>
<feature type="transmembrane region" description="Helical" evidence="1">
    <location>
        <begin position="155"/>
        <end position="175"/>
    </location>
</feature>
<gene>
    <name evidence="3" type="ORF">GJA_1642</name>
</gene>
<feature type="transmembrane region" description="Helical" evidence="1">
    <location>
        <begin position="122"/>
        <end position="143"/>
    </location>
</feature>
<dbReference type="GO" id="GO:0004175">
    <property type="term" value="F:endopeptidase activity"/>
    <property type="evidence" value="ECO:0007669"/>
    <property type="project" value="UniProtKB-ARBA"/>
</dbReference>
<protein>
    <submittedName>
        <fullName evidence="3">CAAX amino terminal protease family protein</fullName>
    </submittedName>
</protein>
<feature type="transmembrane region" description="Helical" evidence="1">
    <location>
        <begin position="32"/>
        <end position="65"/>
    </location>
</feature>
<keyword evidence="1" id="KW-0472">Membrane</keyword>
<sequence length="292" mass="31505">MIVTYGLLALAILSVWLTDVRLSPSLRIPAWGVLLLAAIVSGLASGILAPLALLSIVVFVVLASYAERCGRKPDAQWLARLLLLLTMLAGLVLAMHLAPGFHNPRIIDKLVLSPGGAPFTQYLNFDKGLTGLVLLALFCARAHNWQEFAQAIKRAVPVMAVTLVAVVGTALAIGFVKPDFKLPDITLQFLLVNLLLTCVAEEAFFRGLLQERIAAFLKHTTTGETVALLVASVLFGLTHAAGGWRVILLATMAGLGYGFAYRYTKRIEAAIATHFIVNAVQFLALTYPYLRG</sequence>
<evidence type="ECO:0000313" key="4">
    <source>
        <dbReference type="Proteomes" id="UP000027604"/>
    </source>
</evidence>
<dbReference type="EMBL" id="HG322949">
    <property type="protein sequence ID" value="CDG82280.1"/>
    <property type="molecule type" value="Genomic_DNA"/>
</dbReference>
<feature type="domain" description="CAAX prenyl protease 2/Lysostaphin resistance protein A-like" evidence="2">
    <location>
        <begin position="187"/>
        <end position="280"/>
    </location>
</feature>
<dbReference type="Proteomes" id="UP000027604">
    <property type="component" value="Chromosome I"/>
</dbReference>
<organism evidence="3 4">
    <name type="scientific">Janthinobacterium agaricidamnosum NBRC 102515 = DSM 9628</name>
    <dbReference type="NCBI Taxonomy" id="1349767"/>
    <lineage>
        <taxon>Bacteria</taxon>
        <taxon>Pseudomonadati</taxon>
        <taxon>Pseudomonadota</taxon>
        <taxon>Betaproteobacteria</taxon>
        <taxon>Burkholderiales</taxon>
        <taxon>Oxalobacteraceae</taxon>
        <taxon>Janthinobacterium</taxon>
    </lineage>
</organism>
<dbReference type="eggNOG" id="COG1266">
    <property type="taxonomic scope" value="Bacteria"/>
</dbReference>
<evidence type="ECO:0000259" key="2">
    <source>
        <dbReference type="Pfam" id="PF02517"/>
    </source>
</evidence>
<name>W0V3T6_9BURK</name>
<dbReference type="Pfam" id="PF02517">
    <property type="entry name" value="Rce1-like"/>
    <property type="match status" value="1"/>
</dbReference>
<keyword evidence="3" id="KW-0378">Hydrolase</keyword>
<dbReference type="HOGENOM" id="CLU_055401_1_0_4"/>
<feature type="transmembrane region" description="Helical" evidence="1">
    <location>
        <begin position="187"/>
        <end position="209"/>
    </location>
</feature>
<accession>W0V3T6</accession>
<keyword evidence="1" id="KW-0812">Transmembrane</keyword>
<feature type="transmembrane region" description="Helical" evidence="1">
    <location>
        <begin position="221"/>
        <end position="240"/>
    </location>
</feature>
<evidence type="ECO:0000256" key="1">
    <source>
        <dbReference type="SAM" id="Phobius"/>
    </source>
</evidence>
<proteinExistence type="predicted"/>
<evidence type="ECO:0000313" key="3">
    <source>
        <dbReference type="EMBL" id="CDG82280.1"/>
    </source>
</evidence>
<dbReference type="STRING" id="1349767.GJA_1642"/>
<reference evidence="3 4" key="1">
    <citation type="journal article" date="2015" name="Genome Announc.">
        <title>Genome Sequence of Mushroom Soft-Rot Pathogen Janthinobacterium agaricidamnosum.</title>
        <authorList>
            <person name="Graupner K."/>
            <person name="Lackner G."/>
            <person name="Hertweck C."/>
        </authorList>
    </citation>
    <scope>NUCLEOTIDE SEQUENCE [LARGE SCALE GENOMIC DNA]</scope>
    <source>
        <strain evidence="4">NBRC 102515 / DSM 9628</strain>
    </source>
</reference>